<dbReference type="Proteomes" id="UP001069090">
    <property type="component" value="Unassembled WGS sequence"/>
</dbReference>
<evidence type="ECO:0000256" key="3">
    <source>
        <dbReference type="ARBA" id="ARBA00022432"/>
    </source>
</evidence>
<feature type="active site" evidence="7">
    <location>
        <position position="386"/>
    </location>
</feature>
<accession>A0A9J6RR77</accession>
<proteinExistence type="inferred from homology"/>
<dbReference type="GO" id="GO:0006094">
    <property type="term" value="P:gluconeogenesis"/>
    <property type="evidence" value="ECO:0007669"/>
    <property type="project" value="UniProtKB-UniRule"/>
</dbReference>
<comment type="pathway">
    <text evidence="7">Carbohydrate biosynthesis; gluconeogenesis.</text>
</comment>
<name>A0A9J6RR77_9GAMM</name>
<dbReference type="PROSITE" id="PS51463">
    <property type="entry name" value="P_GLUCOSE_ISOMERASE_3"/>
    <property type="match status" value="1"/>
</dbReference>
<comment type="caution">
    <text evidence="9">The sequence shown here is derived from an EMBL/GenBank/DDBJ whole genome shotgun (WGS) entry which is preliminary data.</text>
</comment>
<dbReference type="Gene3D" id="1.10.1390.10">
    <property type="match status" value="1"/>
</dbReference>
<dbReference type="Gene3D" id="3.40.50.10490">
    <property type="entry name" value="Glucose-6-phosphate isomerase like protein, domain 1"/>
    <property type="match status" value="2"/>
</dbReference>
<dbReference type="InterPro" id="IPR035482">
    <property type="entry name" value="SIS_PGI_2"/>
</dbReference>
<dbReference type="EMBL" id="JAPTGG010000015">
    <property type="protein sequence ID" value="MCZ0866672.1"/>
    <property type="molecule type" value="Genomic_DNA"/>
</dbReference>
<evidence type="ECO:0000256" key="4">
    <source>
        <dbReference type="ARBA" id="ARBA00023152"/>
    </source>
</evidence>
<dbReference type="EC" id="5.3.1.9" evidence="7"/>
<dbReference type="PANTHER" id="PTHR11469">
    <property type="entry name" value="GLUCOSE-6-PHOSPHATE ISOMERASE"/>
    <property type="match status" value="1"/>
</dbReference>
<dbReference type="InterPro" id="IPR018189">
    <property type="entry name" value="Phosphoglucose_isomerase_CS"/>
</dbReference>
<sequence>MPALIDPISHINPTHTAAWNRLIDQAARAQQLSIADYFSHDEQRYQNFNFSTSHVQANLSRHFINESILADLLALAEDCELAAAINSLEQGLPVNFTEHRPALHCQLRTSSTQTKEEQLAADCRSKMQRICQQLHSQQWTGFSGQPITDIVSIGIGGSDLGPRMAAEALTPYHNSKVRVHFVTNIDPCDLEHTLAPLKPDNTLFIVISKSWGTLETLTNAKAAKRWLTDRSQQSDISKHFIAISARTDLCEDFGIDEDNILPMWDWVGGRFSLWSAAGLPIALATSYATFEALLAGAHDMDQHFFNTPHRHNLPVILALLEIWYVNFWGCSNVAVLPYDHTLRLLPNHLQQLTMESNGKSVDRQGRPLNYASAPVLWGSAGTIGQHSFHQLLHQGTQLIPVDFIVPLNSHSSNQAQHQHMVANCLAQAQTLMDGQSSEQVKKQLLEAGYSEHDAALLAQHKAMPANRPSSIISVDKLTPETLGALVALYEHKTYAASIIWNINAFDQWGVELGKTASTTIYTALQNACAGLENPATQAACQALTPPNIKPPTP</sequence>
<evidence type="ECO:0000313" key="10">
    <source>
        <dbReference type="Proteomes" id="UP001069090"/>
    </source>
</evidence>
<dbReference type="GO" id="GO:0006096">
    <property type="term" value="P:glycolytic process"/>
    <property type="evidence" value="ECO:0007669"/>
    <property type="project" value="UniProtKB-UniRule"/>
</dbReference>
<dbReference type="CDD" id="cd05015">
    <property type="entry name" value="SIS_PGI_1"/>
    <property type="match status" value="1"/>
</dbReference>
<dbReference type="RefSeq" id="WP_258332701.1">
    <property type="nucleotide sequence ID" value="NZ_JAPTGG010000015.1"/>
</dbReference>
<dbReference type="PROSITE" id="PS00765">
    <property type="entry name" value="P_GLUCOSE_ISOMERASE_1"/>
    <property type="match status" value="1"/>
</dbReference>
<evidence type="ECO:0000256" key="5">
    <source>
        <dbReference type="ARBA" id="ARBA00023235"/>
    </source>
</evidence>
<organism evidence="9 10">
    <name type="scientific">Dasania phycosphaerae</name>
    <dbReference type="NCBI Taxonomy" id="2950436"/>
    <lineage>
        <taxon>Bacteria</taxon>
        <taxon>Pseudomonadati</taxon>
        <taxon>Pseudomonadota</taxon>
        <taxon>Gammaproteobacteria</taxon>
        <taxon>Cellvibrionales</taxon>
        <taxon>Spongiibacteraceae</taxon>
        <taxon>Dasania</taxon>
    </lineage>
</organism>
<evidence type="ECO:0000256" key="8">
    <source>
        <dbReference type="RuleBase" id="RU000612"/>
    </source>
</evidence>
<comment type="subcellular location">
    <subcellularLocation>
        <location evidence="7">Cytoplasm</location>
    </subcellularLocation>
</comment>
<evidence type="ECO:0000313" key="9">
    <source>
        <dbReference type="EMBL" id="MCZ0866672.1"/>
    </source>
</evidence>
<comment type="function">
    <text evidence="7">Catalyzes the reversible isomerization of glucose-6-phosphate to fructose-6-phosphate.</text>
</comment>
<feature type="active site" description="Proton donor" evidence="7">
    <location>
        <position position="355"/>
    </location>
</feature>
<evidence type="ECO:0000256" key="6">
    <source>
        <dbReference type="ARBA" id="ARBA00029321"/>
    </source>
</evidence>
<comment type="pathway">
    <text evidence="1 7 8">Carbohydrate degradation; glycolysis; D-glyceraldehyde 3-phosphate and glycerone phosphate from D-glucose: step 2/4.</text>
</comment>
<keyword evidence="7" id="KW-0963">Cytoplasm</keyword>
<dbReference type="PANTHER" id="PTHR11469:SF1">
    <property type="entry name" value="GLUCOSE-6-PHOSPHATE ISOMERASE"/>
    <property type="match status" value="1"/>
</dbReference>
<dbReference type="GO" id="GO:0097367">
    <property type="term" value="F:carbohydrate derivative binding"/>
    <property type="evidence" value="ECO:0007669"/>
    <property type="project" value="InterPro"/>
</dbReference>
<evidence type="ECO:0000256" key="2">
    <source>
        <dbReference type="ARBA" id="ARBA00006604"/>
    </source>
</evidence>
<dbReference type="HAMAP" id="MF_00473">
    <property type="entry name" value="G6P_isomerase"/>
    <property type="match status" value="1"/>
</dbReference>
<dbReference type="GO" id="GO:0048029">
    <property type="term" value="F:monosaccharide binding"/>
    <property type="evidence" value="ECO:0007669"/>
    <property type="project" value="TreeGrafter"/>
</dbReference>
<dbReference type="NCBIfam" id="NF001211">
    <property type="entry name" value="PRK00179.1"/>
    <property type="match status" value="1"/>
</dbReference>
<gene>
    <name evidence="7 9" type="primary">pgi</name>
    <name evidence="9" type="ORF">O0V09_15780</name>
</gene>
<dbReference type="GO" id="GO:0051156">
    <property type="term" value="P:glucose 6-phosphate metabolic process"/>
    <property type="evidence" value="ECO:0007669"/>
    <property type="project" value="TreeGrafter"/>
</dbReference>
<protein>
    <recommendedName>
        <fullName evidence="7">Glucose-6-phosphate isomerase</fullName>
        <shortName evidence="7">GPI</shortName>
        <ecNumber evidence="7">5.3.1.9</ecNumber>
    </recommendedName>
    <alternativeName>
        <fullName evidence="7">Phosphoglucose isomerase</fullName>
        <shortName evidence="7">PGI</shortName>
    </alternativeName>
    <alternativeName>
        <fullName evidence="7">Phosphohexose isomerase</fullName>
        <shortName evidence="7">PHI</shortName>
    </alternativeName>
</protein>
<dbReference type="AlphaFoldDB" id="A0A9J6RR77"/>
<dbReference type="CDD" id="cd05016">
    <property type="entry name" value="SIS_PGI_2"/>
    <property type="match status" value="1"/>
</dbReference>
<comment type="similarity">
    <text evidence="2 7 8">Belongs to the GPI family.</text>
</comment>
<reference evidence="9 10" key="1">
    <citation type="submission" date="2022-12" db="EMBL/GenBank/DDBJ databases">
        <title>Dasania phycosphaerae sp. nov., isolated from particulate material of the south coast of Korea.</title>
        <authorList>
            <person name="Jiang Y."/>
        </authorList>
    </citation>
    <scope>NUCLEOTIDE SEQUENCE [LARGE SCALE GENOMIC DNA]</scope>
    <source>
        <strain evidence="9 10">GY-19</strain>
    </source>
</reference>
<keyword evidence="10" id="KW-1185">Reference proteome</keyword>
<feature type="active site" evidence="7">
    <location>
        <position position="514"/>
    </location>
</feature>
<dbReference type="InterPro" id="IPR001672">
    <property type="entry name" value="G6P_Isomerase"/>
</dbReference>
<comment type="catalytic activity">
    <reaction evidence="6 7 8">
        <text>alpha-D-glucose 6-phosphate = beta-D-fructose 6-phosphate</text>
        <dbReference type="Rhea" id="RHEA:11816"/>
        <dbReference type="ChEBI" id="CHEBI:57634"/>
        <dbReference type="ChEBI" id="CHEBI:58225"/>
        <dbReference type="EC" id="5.3.1.9"/>
    </reaction>
</comment>
<dbReference type="Pfam" id="PF00342">
    <property type="entry name" value="PGI"/>
    <property type="match status" value="1"/>
</dbReference>
<dbReference type="PRINTS" id="PR00662">
    <property type="entry name" value="G6PISOMERASE"/>
</dbReference>
<keyword evidence="5 7" id="KW-0413">Isomerase</keyword>
<evidence type="ECO:0000256" key="1">
    <source>
        <dbReference type="ARBA" id="ARBA00004926"/>
    </source>
</evidence>
<dbReference type="GO" id="GO:0005829">
    <property type="term" value="C:cytosol"/>
    <property type="evidence" value="ECO:0007669"/>
    <property type="project" value="TreeGrafter"/>
</dbReference>
<keyword evidence="3 7" id="KW-0312">Gluconeogenesis</keyword>
<dbReference type="GO" id="GO:0004347">
    <property type="term" value="F:glucose-6-phosphate isomerase activity"/>
    <property type="evidence" value="ECO:0007669"/>
    <property type="project" value="UniProtKB-UniRule"/>
</dbReference>
<keyword evidence="4 7" id="KW-0324">Glycolysis</keyword>
<dbReference type="InterPro" id="IPR046348">
    <property type="entry name" value="SIS_dom_sf"/>
</dbReference>
<dbReference type="InterPro" id="IPR035476">
    <property type="entry name" value="SIS_PGI_1"/>
</dbReference>
<dbReference type="PROSITE" id="PS00174">
    <property type="entry name" value="P_GLUCOSE_ISOMERASE_2"/>
    <property type="match status" value="1"/>
</dbReference>
<dbReference type="InterPro" id="IPR023096">
    <property type="entry name" value="G6P_Isomerase_C"/>
</dbReference>
<dbReference type="SUPFAM" id="SSF53697">
    <property type="entry name" value="SIS domain"/>
    <property type="match status" value="1"/>
</dbReference>
<evidence type="ECO:0000256" key="7">
    <source>
        <dbReference type="HAMAP-Rule" id="MF_00473"/>
    </source>
</evidence>